<organism evidence="1 2">
    <name type="scientific">Snodgrassella alvi</name>
    <dbReference type="NCBI Taxonomy" id="1196083"/>
    <lineage>
        <taxon>Bacteria</taxon>
        <taxon>Pseudomonadati</taxon>
        <taxon>Pseudomonadota</taxon>
        <taxon>Betaproteobacteria</taxon>
        <taxon>Neisseriales</taxon>
        <taxon>Neisseriaceae</taxon>
        <taxon>Snodgrassella</taxon>
    </lineage>
</organism>
<protein>
    <submittedName>
        <fullName evidence="1">Uncharacterized protein</fullName>
    </submittedName>
</protein>
<comment type="caution">
    <text evidence="1">The sequence shown here is derived from an EMBL/GenBank/DDBJ whole genome shotgun (WGS) entry which is preliminary data.</text>
</comment>
<evidence type="ECO:0000313" key="1">
    <source>
        <dbReference type="EMBL" id="PIT56276.1"/>
    </source>
</evidence>
<dbReference type="RefSeq" id="WP_100137147.1">
    <property type="nucleotide sequence ID" value="NZ_MEIS01000091.1"/>
</dbReference>
<proteinExistence type="predicted"/>
<dbReference type="EMBL" id="MEIS01000091">
    <property type="protein sequence ID" value="PIT56276.1"/>
    <property type="molecule type" value="Genomic_DNA"/>
</dbReference>
<dbReference type="Proteomes" id="UP000229434">
    <property type="component" value="Unassembled WGS sequence"/>
</dbReference>
<reference evidence="1 2" key="1">
    <citation type="journal article" date="2017" name="MBio">
        <title>Type VI secretion-mediated competition in the bee gut microbiome.</title>
        <authorList>
            <person name="Steele M.I."/>
            <person name="Kwong W.K."/>
            <person name="Powell J.E."/>
            <person name="Whiteley M."/>
            <person name="Moran N.A."/>
        </authorList>
    </citation>
    <scope>NUCLEOTIDE SEQUENCE [LARGE SCALE GENOMIC DNA]</scope>
    <source>
        <strain evidence="1 2">Nev3CBA3</strain>
    </source>
</reference>
<name>A0A2N9XZ51_9NEIS</name>
<dbReference type="AlphaFoldDB" id="A0A2N9XZ51"/>
<accession>A0A2N9XZ51</accession>
<sequence>MILPDYVDESNIDYINNHLKNIAIINLEKILHVNYMDIGIEYKKDIKYLTFQESLRLILTGYYTEPIFEMRLNIYKDDFYLGYYQYLTKLDFTFVDEFFVARW</sequence>
<gene>
    <name evidence="1" type="ORF">BHC49_04745</name>
</gene>
<evidence type="ECO:0000313" key="2">
    <source>
        <dbReference type="Proteomes" id="UP000229434"/>
    </source>
</evidence>